<feature type="compositionally biased region" description="Polar residues" evidence="9">
    <location>
        <begin position="63"/>
        <end position="83"/>
    </location>
</feature>
<dbReference type="GO" id="GO:0005634">
    <property type="term" value="C:nucleus"/>
    <property type="evidence" value="ECO:0007669"/>
    <property type="project" value="InterPro"/>
</dbReference>
<dbReference type="PANTHER" id="PTHR21577">
    <property type="entry name" value="SHUGOSHIN"/>
    <property type="match status" value="1"/>
</dbReference>
<reference evidence="11 12" key="1">
    <citation type="submission" date="2014-04" db="EMBL/GenBank/DDBJ databases">
        <title>Genome evolution of avian class.</title>
        <authorList>
            <person name="Zhang G."/>
            <person name="Li C."/>
        </authorList>
    </citation>
    <scope>NUCLEOTIDE SEQUENCE [LARGE SCALE GENOMIC DNA]</scope>
    <source>
        <strain evidence="11">BGI_N307</strain>
    </source>
</reference>
<feature type="domain" description="Shugoshin C-terminal" evidence="10">
    <location>
        <begin position="84"/>
        <end position="105"/>
    </location>
</feature>
<keyword evidence="8" id="KW-0137">Centromere</keyword>
<feature type="region of interest" description="Disordered" evidence="9">
    <location>
        <begin position="63"/>
        <end position="90"/>
    </location>
</feature>
<evidence type="ECO:0000313" key="12">
    <source>
        <dbReference type="Proteomes" id="UP000053875"/>
    </source>
</evidence>
<proteinExistence type="inferred from homology"/>
<dbReference type="GO" id="GO:0051177">
    <property type="term" value="P:meiotic sister chromatid cohesion"/>
    <property type="evidence" value="ECO:0007669"/>
    <property type="project" value="TreeGrafter"/>
</dbReference>
<evidence type="ECO:0000256" key="2">
    <source>
        <dbReference type="ARBA" id="ARBA00010845"/>
    </source>
</evidence>
<dbReference type="Pfam" id="PF07557">
    <property type="entry name" value="Shugoshin_C"/>
    <property type="match status" value="1"/>
</dbReference>
<dbReference type="AlphaFoldDB" id="A0A093G867"/>
<evidence type="ECO:0000256" key="8">
    <source>
        <dbReference type="ARBA" id="ARBA00023328"/>
    </source>
</evidence>
<keyword evidence="7" id="KW-0131">Cell cycle</keyword>
<evidence type="ECO:0000256" key="6">
    <source>
        <dbReference type="ARBA" id="ARBA00023054"/>
    </source>
</evidence>
<dbReference type="GO" id="GO:0051301">
    <property type="term" value="P:cell division"/>
    <property type="evidence" value="ECO:0007669"/>
    <property type="project" value="UniProtKB-KW"/>
</dbReference>
<dbReference type="InterPro" id="IPR038889">
    <property type="entry name" value="Shugoshin1/2"/>
</dbReference>
<evidence type="ECO:0000256" key="7">
    <source>
        <dbReference type="ARBA" id="ARBA00023306"/>
    </source>
</evidence>
<comment type="subcellular location">
    <subcellularLocation>
        <location evidence="1">Chromosome</location>
        <location evidence="1">Centromere</location>
    </subcellularLocation>
</comment>
<dbReference type="STRING" id="118200.A0A093G867"/>
<evidence type="ECO:0000256" key="9">
    <source>
        <dbReference type="SAM" id="MobiDB-lite"/>
    </source>
</evidence>
<feature type="non-terminal residue" evidence="11">
    <location>
        <position position="1"/>
    </location>
</feature>
<protein>
    <submittedName>
        <fullName evidence="11">Shugoshin-like 1</fullName>
    </submittedName>
</protein>
<evidence type="ECO:0000259" key="10">
    <source>
        <dbReference type="Pfam" id="PF07557"/>
    </source>
</evidence>
<comment type="similarity">
    <text evidence="2">Belongs to the shugoshin family.</text>
</comment>
<dbReference type="Proteomes" id="UP000053875">
    <property type="component" value="Unassembled WGS sequence"/>
</dbReference>
<keyword evidence="5" id="KW-0159">Chromosome partition</keyword>
<dbReference type="InterPro" id="IPR011515">
    <property type="entry name" value="Shugoshin_C"/>
</dbReference>
<dbReference type="GO" id="GO:0045132">
    <property type="term" value="P:meiotic chromosome segregation"/>
    <property type="evidence" value="ECO:0007669"/>
    <property type="project" value="InterPro"/>
</dbReference>
<dbReference type="EMBL" id="KL215029">
    <property type="protein sequence ID" value="KFV62994.1"/>
    <property type="molecule type" value="Genomic_DNA"/>
</dbReference>
<keyword evidence="6" id="KW-0175">Coiled coil</keyword>
<sequence length="134" mass="15059">ARDKHSASVNFSVLADSEICGENDHNKAHDAGKFIVWVKKPQHFELVPVNSRRKALEDVTNAGIQSHISSPKSLKTSEENSAAPSRRGRATICYKEPSLQCKLRRGDPFTDTQFLDTPVNRVKKKIRFKSKSKL</sequence>
<feature type="non-terminal residue" evidence="11">
    <location>
        <position position="134"/>
    </location>
</feature>
<evidence type="ECO:0000256" key="5">
    <source>
        <dbReference type="ARBA" id="ARBA00022829"/>
    </source>
</evidence>
<keyword evidence="4" id="KW-0132">Cell division</keyword>
<keyword evidence="3" id="KW-0158">Chromosome</keyword>
<organism evidence="11 12">
    <name type="scientific">Dryobates pubescens</name>
    <name type="common">Downy woodpecker</name>
    <name type="synonym">Picoides pubescens</name>
    <dbReference type="NCBI Taxonomy" id="118200"/>
    <lineage>
        <taxon>Eukaryota</taxon>
        <taxon>Metazoa</taxon>
        <taxon>Chordata</taxon>
        <taxon>Craniata</taxon>
        <taxon>Vertebrata</taxon>
        <taxon>Euteleostomi</taxon>
        <taxon>Archelosauria</taxon>
        <taxon>Archosauria</taxon>
        <taxon>Dinosauria</taxon>
        <taxon>Saurischia</taxon>
        <taxon>Theropoda</taxon>
        <taxon>Coelurosauria</taxon>
        <taxon>Aves</taxon>
        <taxon>Neognathae</taxon>
        <taxon>Neoaves</taxon>
        <taxon>Telluraves</taxon>
        <taxon>Coraciimorphae</taxon>
        <taxon>Piciformes</taxon>
        <taxon>Picidae</taxon>
        <taxon>Dryobates</taxon>
    </lineage>
</organism>
<evidence type="ECO:0000256" key="1">
    <source>
        <dbReference type="ARBA" id="ARBA00004584"/>
    </source>
</evidence>
<dbReference type="GO" id="GO:0000776">
    <property type="term" value="C:kinetochore"/>
    <property type="evidence" value="ECO:0007669"/>
    <property type="project" value="TreeGrafter"/>
</dbReference>
<gene>
    <name evidence="11" type="ORF">N307_08518</name>
</gene>
<evidence type="ECO:0000256" key="4">
    <source>
        <dbReference type="ARBA" id="ARBA00022618"/>
    </source>
</evidence>
<dbReference type="PANTHER" id="PTHR21577:SF3">
    <property type="entry name" value="SHUGOSHIN 1-RELATED"/>
    <property type="match status" value="1"/>
</dbReference>
<evidence type="ECO:0000256" key="3">
    <source>
        <dbReference type="ARBA" id="ARBA00022454"/>
    </source>
</evidence>
<accession>A0A093G867</accession>
<name>A0A093G867_DRYPU</name>
<keyword evidence="12" id="KW-1185">Reference proteome</keyword>
<evidence type="ECO:0000313" key="11">
    <source>
        <dbReference type="EMBL" id="KFV62994.1"/>
    </source>
</evidence>